<name>A0A177XVD4_9VIBR</name>
<comment type="caution">
    <text evidence="1">The sequence shown here is derived from an EMBL/GenBank/DDBJ whole genome shotgun (WGS) entry which is preliminary data.</text>
</comment>
<sequence>MTIHAQYFASILDFVQSENSDICTQLSQPTSDWKTKIDLLKQQFNQLPHLAGDIVLGLSQADSNLDIEVVILYRGLVFPVDIDLVDQDYTEELKANIHQQARRLKKCHFESKSKFIVPVQIATNASPQGSAITVSEDLVADTMCDTGEHLAALIEHFSNQYKDDQIILSDWLKSDIKAE</sequence>
<gene>
    <name evidence="1" type="ORF">APB76_19790</name>
</gene>
<evidence type="ECO:0000313" key="1">
    <source>
        <dbReference type="EMBL" id="OAJ92572.1"/>
    </source>
</evidence>
<evidence type="ECO:0000313" key="2">
    <source>
        <dbReference type="Proteomes" id="UP000078406"/>
    </source>
</evidence>
<dbReference type="AlphaFoldDB" id="A0A177XVD4"/>
<dbReference type="Proteomes" id="UP000078406">
    <property type="component" value="Unassembled WGS sequence"/>
</dbReference>
<reference evidence="1 2" key="1">
    <citation type="journal article" date="2016" name="Syst. Appl. Microbiol.">
        <title>Vibrio bivalvicida sp. nov., a novel larval pathogen for bivalve molluscs reared in a hatchery.</title>
        <authorList>
            <person name="Dubert J."/>
            <person name="Romalde J.L."/>
            <person name="Prado S."/>
            <person name="Barja J.L."/>
        </authorList>
    </citation>
    <scope>NUCLEOTIDE SEQUENCE [LARGE SCALE GENOMIC DNA]</scope>
    <source>
        <strain evidence="1 2">605</strain>
    </source>
</reference>
<organism evidence="1 2">
    <name type="scientific">Vibrio bivalvicida</name>
    <dbReference type="NCBI Taxonomy" id="1276888"/>
    <lineage>
        <taxon>Bacteria</taxon>
        <taxon>Pseudomonadati</taxon>
        <taxon>Pseudomonadota</taxon>
        <taxon>Gammaproteobacteria</taxon>
        <taxon>Vibrionales</taxon>
        <taxon>Vibrionaceae</taxon>
        <taxon>Vibrio</taxon>
        <taxon>Vibrio oreintalis group</taxon>
    </lineage>
</organism>
<dbReference type="RefSeq" id="WP_054962352.1">
    <property type="nucleotide sequence ID" value="NZ_LLEI02000075.1"/>
</dbReference>
<accession>A0A177XVD4</accession>
<proteinExistence type="predicted"/>
<protein>
    <submittedName>
        <fullName evidence="1">Uncharacterized protein</fullName>
    </submittedName>
</protein>
<dbReference type="EMBL" id="LLEI02000075">
    <property type="protein sequence ID" value="OAJ92572.1"/>
    <property type="molecule type" value="Genomic_DNA"/>
</dbReference>